<name>W4M8Q4_9BACT</name>
<dbReference type="EMBL" id="AZHX01000617">
    <property type="protein sequence ID" value="ETX06739.1"/>
    <property type="molecule type" value="Genomic_DNA"/>
</dbReference>
<evidence type="ECO:0000313" key="3">
    <source>
        <dbReference type="Proteomes" id="UP000019140"/>
    </source>
</evidence>
<evidence type="ECO:0000259" key="1">
    <source>
        <dbReference type="Pfam" id="PF00535"/>
    </source>
</evidence>
<dbReference type="InterPro" id="IPR050834">
    <property type="entry name" value="Glycosyltransf_2"/>
</dbReference>
<dbReference type="PANTHER" id="PTHR43685:SF2">
    <property type="entry name" value="GLYCOSYLTRANSFERASE 2-LIKE DOMAIN-CONTAINING PROTEIN"/>
    <property type="match status" value="1"/>
</dbReference>
<dbReference type="Gene3D" id="3.90.550.10">
    <property type="entry name" value="Spore Coat Polysaccharide Biosynthesis Protein SpsA, Chain A"/>
    <property type="match status" value="1"/>
</dbReference>
<accession>W4M8Q4</accession>
<feature type="domain" description="Glycosyltransferase 2-like" evidence="1">
    <location>
        <begin position="30"/>
        <end position="153"/>
    </location>
</feature>
<keyword evidence="3" id="KW-1185">Reference proteome</keyword>
<sequence length="299" mass="33826">MAGSRHVSIPSQLVQSESWMTANDEPGLTSIIIPTYNRAGLLLETLNSVAAQRYRPIEIVVIDDGSTDATEALIRSFERHHRGDPGLSVRYRFQPHQGAWAARTLGLRLSRGAYIQFLDSDDLLHPDKLARQVVVFEAEPTIDFVWSSTGSFHSAPDWHATPVVGWPLAAQVGRDIVIAFIAKGRWKTESGLYRRRACRRTGPWANVAMFQDWEYNIRMLTWSPEIRFVPGLLSATRQHDHERIDDAWYTCRGIAGALRAVTLVEQQTREQFGTDSRWKAAIMSRYRQLSDQAADCGFS</sequence>
<dbReference type="HOGENOM" id="CLU_025996_0_0_7"/>
<reference evidence="2 3" key="1">
    <citation type="journal article" date="2014" name="Nature">
        <title>An environmental bacterial taxon with a large and distinct metabolic repertoire.</title>
        <authorList>
            <person name="Wilson M.C."/>
            <person name="Mori T."/>
            <person name="Ruckert C."/>
            <person name="Uria A.R."/>
            <person name="Helf M.J."/>
            <person name="Takada K."/>
            <person name="Gernert C."/>
            <person name="Steffens U.A."/>
            <person name="Heycke N."/>
            <person name="Schmitt S."/>
            <person name="Rinke C."/>
            <person name="Helfrich E.J."/>
            <person name="Brachmann A.O."/>
            <person name="Gurgui C."/>
            <person name="Wakimoto T."/>
            <person name="Kracht M."/>
            <person name="Crusemann M."/>
            <person name="Hentschel U."/>
            <person name="Abe I."/>
            <person name="Matsunaga S."/>
            <person name="Kalinowski J."/>
            <person name="Takeyama H."/>
            <person name="Piel J."/>
        </authorList>
    </citation>
    <scope>NUCLEOTIDE SEQUENCE [LARGE SCALE GENOMIC DNA]</scope>
    <source>
        <strain evidence="3">TSY2</strain>
    </source>
</reference>
<dbReference type="CDD" id="cd00761">
    <property type="entry name" value="Glyco_tranf_GTA_type"/>
    <property type="match status" value="1"/>
</dbReference>
<organism evidence="2 3">
    <name type="scientific">Candidatus Entotheonella gemina</name>
    <dbReference type="NCBI Taxonomy" id="1429439"/>
    <lineage>
        <taxon>Bacteria</taxon>
        <taxon>Pseudomonadati</taxon>
        <taxon>Nitrospinota/Tectimicrobiota group</taxon>
        <taxon>Candidatus Tectimicrobiota</taxon>
        <taxon>Candidatus Entotheonellia</taxon>
        <taxon>Candidatus Entotheonellales</taxon>
        <taxon>Candidatus Entotheonellaceae</taxon>
        <taxon>Candidatus Entotheonella</taxon>
    </lineage>
</organism>
<feature type="non-terminal residue" evidence="2">
    <location>
        <position position="299"/>
    </location>
</feature>
<proteinExistence type="predicted"/>
<dbReference type="Proteomes" id="UP000019140">
    <property type="component" value="Unassembled WGS sequence"/>
</dbReference>
<dbReference type="InterPro" id="IPR029044">
    <property type="entry name" value="Nucleotide-diphossugar_trans"/>
</dbReference>
<gene>
    <name evidence="2" type="ORF">ETSY2_15330</name>
</gene>
<dbReference type="InterPro" id="IPR001173">
    <property type="entry name" value="Glyco_trans_2-like"/>
</dbReference>
<dbReference type="PANTHER" id="PTHR43685">
    <property type="entry name" value="GLYCOSYLTRANSFERASE"/>
    <property type="match status" value="1"/>
</dbReference>
<comment type="caution">
    <text evidence="2">The sequence shown here is derived from an EMBL/GenBank/DDBJ whole genome shotgun (WGS) entry which is preliminary data.</text>
</comment>
<dbReference type="Pfam" id="PF00535">
    <property type="entry name" value="Glycos_transf_2"/>
    <property type="match status" value="1"/>
</dbReference>
<protein>
    <recommendedName>
        <fullName evidence="1">Glycosyltransferase 2-like domain-containing protein</fullName>
    </recommendedName>
</protein>
<dbReference type="SUPFAM" id="SSF53448">
    <property type="entry name" value="Nucleotide-diphospho-sugar transferases"/>
    <property type="match status" value="1"/>
</dbReference>
<dbReference type="AlphaFoldDB" id="W4M8Q4"/>
<evidence type="ECO:0000313" key="2">
    <source>
        <dbReference type="EMBL" id="ETX06739.1"/>
    </source>
</evidence>